<proteinExistence type="inferred from homology"/>
<dbReference type="InterPro" id="IPR036764">
    <property type="entry name" value="Peptidase_Prp_sf"/>
</dbReference>
<accession>C8NGQ6</accession>
<comment type="similarity">
    <text evidence="5">Belongs to the Prp family.</text>
</comment>
<gene>
    <name evidence="7" type="ORF">HMPREF0444_1101</name>
</gene>
<keyword evidence="2" id="KW-0645">Protease</keyword>
<dbReference type="Pfam" id="PF04327">
    <property type="entry name" value="Peptidase_Prp"/>
    <property type="match status" value="1"/>
</dbReference>
<dbReference type="GO" id="GO:0008234">
    <property type="term" value="F:cysteine-type peptidase activity"/>
    <property type="evidence" value="ECO:0007669"/>
    <property type="project" value="UniProtKB-KW"/>
</dbReference>
<dbReference type="InterPro" id="IPR007422">
    <property type="entry name" value="Peptidase_Prp"/>
</dbReference>
<reference evidence="7 8" key="1">
    <citation type="submission" date="2009-08" db="EMBL/GenBank/DDBJ databases">
        <authorList>
            <person name="Muzny D."/>
            <person name="Qin X."/>
            <person name="Deng J."/>
            <person name="Jiang H."/>
            <person name="Liu Y."/>
            <person name="Qu J."/>
            <person name="Song X.-Z."/>
            <person name="Zhang L."/>
            <person name="Thornton R."/>
            <person name="Coyle M."/>
            <person name="Francisco L."/>
            <person name="Jackson L."/>
            <person name="Javaid M."/>
            <person name="Korchina V."/>
            <person name="Kovar C."/>
            <person name="Mata R."/>
            <person name="Mathew T."/>
            <person name="Ngo R."/>
            <person name="Nguyen L."/>
            <person name="Nguyen N."/>
            <person name="Okwuonu G."/>
            <person name="Ongeri F."/>
            <person name="Pham C."/>
            <person name="Simmons D."/>
            <person name="Wilczek-Boney K."/>
            <person name="Hale W."/>
            <person name="Jakkamsetti A."/>
            <person name="Pham P."/>
            <person name="Ruth R."/>
            <person name="San Lucas F."/>
            <person name="Warren J."/>
            <person name="Zhang J."/>
            <person name="Zhao Z."/>
            <person name="Zhou C."/>
            <person name="Zhu D."/>
            <person name="Lee S."/>
            <person name="Bess C."/>
            <person name="Blankenburg K."/>
            <person name="Forbes L."/>
            <person name="Fu Q."/>
            <person name="Gubbala S."/>
            <person name="Hirani K."/>
            <person name="Jayaseelan J.C."/>
            <person name="Lara F."/>
            <person name="Munidasa M."/>
            <person name="Palculict T."/>
            <person name="Patil S."/>
            <person name="Pu L.-L."/>
            <person name="Saada N."/>
            <person name="Tang L."/>
            <person name="Weissenberger G."/>
            <person name="Zhu Y."/>
            <person name="Hemphill L."/>
            <person name="Shang Y."/>
            <person name="Youmans B."/>
            <person name="Ayvaz T."/>
            <person name="Ross M."/>
            <person name="Santibanez J."/>
            <person name="Aqrawi P."/>
            <person name="Gross S."/>
            <person name="Joshi V."/>
            <person name="Fowler G."/>
            <person name="Nazareth L."/>
            <person name="Reid J."/>
            <person name="Worley K."/>
            <person name="Petrosino J."/>
            <person name="Highlander S."/>
            <person name="Gibbs R."/>
        </authorList>
    </citation>
    <scope>NUCLEOTIDE SEQUENCE [LARGE SCALE GENOMIC DNA]</scope>
    <source>
        <strain evidence="7 8">ATCC 49175</strain>
    </source>
</reference>
<evidence type="ECO:0000313" key="7">
    <source>
        <dbReference type="EMBL" id="EEW36883.1"/>
    </source>
</evidence>
<dbReference type="STRING" id="638301.HMPREF0444_1101"/>
<dbReference type="PANTHER" id="PTHR39178">
    <property type="entry name" value="HYPOTHETICAL RIBOSOME-ASSOCIATED PROTEIN"/>
    <property type="match status" value="1"/>
</dbReference>
<dbReference type="Gene3D" id="3.30.70.1490">
    <property type="entry name" value="Cysteine protease Prp"/>
    <property type="match status" value="1"/>
</dbReference>
<keyword evidence="4" id="KW-0788">Thiol protease</keyword>
<keyword evidence="8" id="KW-1185">Reference proteome</keyword>
<dbReference type="GO" id="GO:0006508">
    <property type="term" value="P:proteolysis"/>
    <property type="evidence" value="ECO:0007669"/>
    <property type="project" value="UniProtKB-KW"/>
</dbReference>
<dbReference type="HOGENOM" id="CLU_140910_2_2_9"/>
<dbReference type="SUPFAM" id="SSF118010">
    <property type="entry name" value="TM1457-like"/>
    <property type="match status" value="1"/>
</dbReference>
<dbReference type="Proteomes" id="UP000005926">
    <property type="component" value="Unassembled WGS sequence"/>
</dbReference>
<dbReference type="GeneID" id="78411857"/>
<evidence type="ECO:0000256" key="3">
    <source>
        <dbReference type="ARBA" id="ARBA00022801"/>
    </source>
</evidence>
<keyword evidence="3" id="KW-0378">Hydrolase</keyword>
<organism evidence="7 8">
    <name type="scientific">Granulicatella adiacens ATCC 49175</name>
    <dbReference type="NCBI Taxonomy" id="638301"/>
    <lineage>
        <taxon>Bacteria</taxon>
        <taxon>Bacillati</taxon>
        <taxon>Bacillota</taxon>
        <taxon>Bacilli</taxon>
        <taxon>Lactobacillales</taxon>
        <taxon>Carnobacteriaceae</taxon>
        <taxon>Granulicatella</taxon>
    </lineage>
</organism>
<comment type="caution">
    <text evidence="7">The sequence shown here is derived from an EMBL/GenBank/DDBJ whole genome shotgun (WGS) entry which is preliminary data.</text>
</comment>
<dbReference type="GO" id="GO:0042254">
    <property type="term" value="P:ribosome biogenesis"/>
    <property type="evidence" value="ECO:0007669"/>
    <property type="project" value="UniProtKB-KW"/>
</dbReference>
<sequence>MIQVTVHKKNQRIVSFEMTGHANYSEHGSDIVCAGVSALAITTVNSIEKLAGYQPFVEVDEVEGGYLYMEVVEDLTKEQELTTQILLNSLLLGLEDIQSEYQDFLAVTVA</sequence>
<name>C8NGQ6_9LACT</name>
<evidence type="ECO:0000256" key="1">
    <source>
        <dbReference type="ARBA" id="ARBA00022517"/>
    </source>
</evidence>
<dbReference type="RefSeq" id="WP_005607262.1">
    <property type="nucleotide sequence ID" value="NZ_CP102283.1"/>
</dbReference>
<evidence type="ECO:0000256" key="4">
    <source>
        <dbReference type="ARBA" id="ARBA00022807"/>
    </source>
</evidence>
<protein>
    <recommendedName>
        <fullName evidence="6">Ribosomal processing cysteine protease Prp</fullName>
    </recommendedName>
</protein>
<dbReference type="EMBL" id="ACKZ01000020">
    <property type="protein sequence ID" value="EEW36883.1"/>
    <property type="molecule type" value="Genomic_DNA"/>
</dbReference>
<evidence type="ECO:0000256" key="2">
    <source>
        <dbReference type="ARBA" id="ARBA00022670"/>
    </source>
</evidence>
<evidence type="ECO:0000256" key="6">
    <source>
        <dbReference type="ARBA" id="ARBA00044538"/>
    </source>
</evidence>
<evidence type="ECO:0000313" key="8">
    <source>
        <dbReference type="Proteomes" id="UP000005926"/>
    </source>
</evidence>
<dbReference type="PANTHER" id="PTHR39178:SF1">
    <property type="entry name" value="RIBOSOMAL-PROCESSING CYSTEINE PROTEASE PRP"/>
    <property type="match status" value="1"/>
</dbReference>
<keyword evidence="1" id="KW-0690">Ribosome biogenesis</keyword>
<dbReference type="eggNOG" id="COG2868">
    <property type="taxonomic scope" value="Bacteria"/>
</dbReference>
<dbReference type="CDD" id="cd16332">
    <property type="entry name" value="Prp-like"/>
    <property type="match status" value="1"/>
</dbReference>
<dbReference type="AlphaFoldDB" id="C8NGQ6"/>
<evidence type="ECO:0000256" key="5">
    <source>
        <dbReference type="ARBA" id="ARBA00044503"/>
    </source>
</evidence>